<dbReference type="Gene3D" id="3.40.630.40">
    <property type="entry name" value="Zn-dependent exopeptidases"/>
    <property type="match status" value="1"/>
</dbReference>
<keyword evidence="7" id="KW-1185">Reference proteome</keyword>
<accession>A0A1X0YE47</accession>
<reference evidence="6 7" key="1">
    <citation type="submission" date="2017-03" db="EMBL/GenBank/DDBJ databases">
        <title>Genome sequence of Geothermobacter sp. EPR-M, Deep-Sea Iron Reducer.</title>
        <authorList>
            <person name="Tully B."/>
            <person name="Savalia P."/>
            <person name="Abuyen K."/>
            <person name="Baughan C."/>
            <person name="Romero E."/>
            <person name="Ronkowski C."/>
            <person name="Torres B."/>
            <person name="Tremblay J."/>
            <person name="Trujillo A."/>
            <person name="Tyler M."/>
            <person name="Perez-Rodriguez I."/>
            <person name="Amend J."/>
        </authorList>
    </citation>
    <scope>NUCLEOTIDE SEQUENCE [LARGE SCALE GENOMIC DNA]</scope>
    <source>
        <strain evidence="6 7">EPR-M</strain>
    </source>
</reference>
<organism evidence="6 7">
    <name type="scientific">Geothermobacter hydrogeniphilus</name>
    <dbReference type="NCBI Taxonomy" id="1969733"/>
    <lineage>
        <taxon>Bacteria</taxon>
        <taxon>Pseudomonadati</taxon>
        <taxon>Thermodesulfobacteriota</taxon>
        <taxon>Desulfuromonadia</taxon>
        <taxon>Desulfuromonadales</taxon>
        <taxon>Geothermobacteraceae</taxon>
        <taxon>Geothermobacter</taxon>
    </lineage>
</organism>
<evidence type="ECO:0000259" key="5">
    <source>
        <dbReference type="SMART" id="SM00646"/>
    </source>
</evidence>
<comment type="catalytic activity">
    <reaction evidence="1">
        <text>Hydrolyzes the link between N-acetylmuramoyl residues and L-amino acid residues in certain cell-wall glycopeptides.</text>
        <dbReference type="EC" id="3.5.1.28"/>
    </reaction>
</comment>
<dbReference type="GO" id="GO:0030288">
    <property type="term" value="C:outer membrane-bounded periplasmic space"/>
    <property type="evidence" value="ECO:0007669"/>
    <property type="project" value="TreeGrafter"/>
</dbReference>
<gene>
    <name evidence="6" type="ORF">B5V00_00825</name>
</gene>
<evidence type="ECO:0000313" key="6">
    <source>
        <dbReference type="EMBL" id="ORJ63438.1"/>
    </source>
</evidence>
<evidence type="ECO:0000256" key="1">
    <source>
        <dbReference type="ARBA" id="ARBA00001561"/>
    </source>
</evidence>
<dbReference type="EC" id="3.5.1.28" evidence="2"/>
<sequence length="571" mass="62705">MVALRAKLSVLLALVVLLGCVAPASALDAESAYRKAKQGYIRLQQSAKKQLYRDNWMRVVDDFVGIAQAWPEDDRAADALYMAGKACRGLSRVSLLASDARRAVGYFDRVADNYPASSLADDSLLLAGELLEDPLADFSAAYLHYARIVRDYPRGDMFSRARPRAKRLAAFAPAETPPVRARSAGGNKAELVAIRSWSGSNKTRIVLDFNRKVGFRSHFLAAGSGKIPARIYLDLKGADSRRGLEKEWNYRTGLVSQIRTGHPRDGTLRVALDLTKAVDYHIFSLADPYRIVVDLSPGKGKPPVAAGPELHAPPPADGISDVLANAPAERKIKVHIPSQQKDGSLRLIVVDAGHGGKDPGAIGPGGTREKDVALAIAREVARQLRKTLKCKVVLTRDRDVFLPLDRRTEIANQLNADLFISIHANASRNRRAYGIETYYLNFSKSDAAVAVAARENDTSLKEVGDLELILFDLMANSKINESSRLATEIQSSLVGALGRNYKYVKDLGVRPGPFYVLLGATMPSVLVETAFISNRREEKRLKDRRYHQKTAIAIARGVRDYARALKLIATR</sequence>
<dbReference type="Pfam" id="PF11741">
    <property type="entry name" value="AMIN"/>
    <property type="match status" value="1"/>
</dbReference>
<dbReference type="GO" id="GO:0008745">
    <property type="term" value="F:N-acetylmuramoyl-L-alanine amidase activity"/>
    <property type="evidence" value="ECO:0007669"/>
    <property type="project" value="UniProtKB-EC"/>
</dbReference>
<feature type="signal peptide" evidence="4">
    <location>
        <begin position="1"/>
        <end position="26"/>
    </location>
</feature>
<evidence type="ECO:0000313" key="7">
    <source>
        <dbReference type="Proteomes" id="UP000193136"/>
    </source>
</evidence>
<dbReference type="Gene3D" id="2.60.40.3500">
    <property type="match status" value="1"/>
</dbReference>
<dbReference type="Pfam" id="PF01520">
    <property type="entry name" value="Amidase_3"/>
    <property type="match status" value="1"/>
</dbReference>
<dbReference type="GO" id="GO:0009253">
    <property type="term" value="P:peptidoglycan catabolic process"/>
    <property type="evidence" value="ECO:0007669"/>
    <property type="project" value="InterPro"/>
</dbReference>
<dbReference type="STRING" id="1969733.B5V00_00825"/>
<dbReference type="InterPro" id="IPR002508">
    <property type="entry name" value="MurNAc-LAA_cat"/>
</dbReference>
<dbReference type="FunFam" id="3.40.630.40:FF:000005">
    <property type="entry name" value="N-acetylmuramoyl-L-alanine amidase (AmiA)"/>
    <property type="match status" value="1"/>
</dbReference>
<dbReference type="CDD" id="cd02696">
    <property type="entry name" value="MurNAc-LAA"/>
    <property type="match status" value="1"/>
</dbReference>
<dbReference type="InterPro" id="IPR050695">
    <property type="entry name" value="N-acetylmuramoyl_amidase_3"/>
</dbReference>
<proteinExistence type="predicted"/>
<dbReference type="SMART" id="SM00646">
    <property type="entry name" value="Ami_3"/>
    <property type="match status" value="1"/>
</dbReference>
<keyword evidence="4" id="KW-0732">Signal</keyword>
<dbReference type="EMBL" id="NAAD01000001">
    <property type="protein sequence ID" value="ORJ63438.1"/>
    <property type="molecule type" value="Genomic_DNA"/>
</dbReference>
<dbReference type="InterPro" id="IPR011990">
    <property type="entry name" value="TPR-like_helical_dom_sf"/>
</dbReference>
<dbReference type="InterPro" id="IPR021731">
    <property type="entry name" value="AMIN_dom"/>
</dbReference>
<dbReference type="PANTHER" id="PTHR30404:SF0">
    <property type="entry name" value="N-ACETYLMURAMOYL-L-ALANINE AMIDASE AMIC"/>
    <property type="match status" value="1"/>
</dbReference>
<protein>
    <recommendedName>
        <fullName evidence="2">N-acetylmuramoyl-L-alanine amidase</fullName>
        <ecNumber evidence="2">3.5.1.28</ecNumber>
    </recommendedName>
</protein>
<dbReference type="PANTHER" id="PTHR30404">
    <property type="entry name" value="N-ACETYLMURAMOYL-L-ALANINE AMIDASE"/>
    <property type="match status" value="1"/>
</dbReference>
<dbReference type="Gene3D" id="1.25.40.10">
    <property type="entry name" value="Tetratricopeptide repeat domain"/>
    <property type="match status" value="1"/>
</dbReference>
<keyword evidence="3" id="KW-0378">Hydrolase</keyword>
<comment type="caution">
    <text evidence="6">The sequence shown here is derived from an EMBL/GenBank/DDBJ whole genome shotgun (WGS) entry which is preliminary data.</text>
</comment>
<evidence type="ECO:0000256" key="2">
    <source>
        <dbReference type="ARBA" id="ARBA00011901"/>
    </source>
</evidence>
<dbReference type="SUPFAM" id="SSF53187">
    <property type="entry name" value="Zn-dependent exopeptidases"/>
    <property type="match status" value="1"/>
</dbReference>
<feature type="chain" id="PRO_5013343957" description="N-acetylmuramoyl-L-alanine amidase" evidence="4">
    <location>
        <begin position="27"/>
        <end position="571"/>
    </location>
</feature>
<evidence type="ECO:0000256" key="4">
    <source>
        <dbReference type="SAM" id="SignalP"/>
    </source>
</evidence>
<name>A0A1X0YE47_9BACT</name>
<dbReference type="AlphaFoldDB" id="A0A1X0YE47"/>
<dbReference type="RefSeq" id="WP_085008527.1">
    <property type="nucleotide sequence ID" value="NZ_NAAD01000001.1"/>
</dbReference>
<feature type="domain" description="MurNAc-LAA" evidence="5">
    <location>
        <begin position="408"/>
        <end position="559"/>
    </location>
</feature>
<evidence type="ECO:0000256" key="3">
    <source>
        <dbReference type="ARBA" id="ARBA00022801"/>
    </source>
</evidence>
<dbReference type="Proteomes" id="UP000193136">
    <property type="component" value="Unassembled WGS sequence"/>
</dbReference>
<dbReference type="PROSITE" id="PS51257">
    <property type="entry name" value="PROKAR_LIPOPROTEIN"/>
    <property type="match status" value="1"/>
</dbReference>
<dbReference type="OrthoDB" id="9806267at2"/>